<evidence type="ECO:0000256" key="12">
    <source>
        <dbReference type="PROSITE-ProRule" id="PRU00122"/>
    </source>
</evidence>
<feature type="domain" description="Laminin EGF-like" evidence="18">
    <location>
        <begin position="1621"/>
        <end position="1668"/>
    </location>
</feature>
<evidence type="ECO:0000256" key="4">
    <source>
        <dbReference type="ARBA" id="ARBA00022729"/>
    </source>
</evidence>
<feature type="domain" description="Laminin IV type A" evidence="19">
    <location>
        <begin position="1289"/>
        <end position="1477"/>
    </location>
</feature>
<dbReference type="InterPro" id="IPR056863">
    <property type="entry name" value="LMN_ATRN_NET-like_EGF"/>
</dbReference>
<dbReference type="CDD" id="cd00110">
    <property type="entry name" value="LamG"/>
    <property type="match status" value="5"/>
</dbReference>
<feature type="coiled-coil region" evidence="14">
    <location>
        <begin position="2213"/>
        <end position="2240"/>
    </location>
</feature>
<dbReference type="PANTHER" id="PTHR10574:SF428">
    <property type="entry name" value="LAMININ SUBUNIT ALPHA-1-LIKE PROTEIN"/>
    <property type="match status" value="1"/>
</dbReference>
<dbReference type="SUPFAM" id="SSF49899">
    <property type="entry name" value="Concanavalin A-like lectins/glucanases"/>
    <property type="match status" value="5"/>
</dbReference>
<dbReference type="CDD" id="cd00055">
    <property type="entry name" value="EGF_Lam"/>
    <property type="match status" value="17"/>
</dbReference>
<evidence type="ECO:0000259" key="18">
    <source>
        <dbReference type="PROSITE" id="PS50027"/>
    </source>
</evidence>
<dbReference type="PROSITE" id="PS50027">
    <property type="entry name" value="EGF_LAM_2"/>
    <property type="match status" value="13"/>
</dbReference>
<dbReference type="SMART" id="SM00136">
    <property type="entry name" value="LamNT"/>
    <property type="match status" value="1"/>
</dbReference>
<evidence type="ECO:0000256" key="1">
    <source>
        <dbReference type="ARBA" id="ARBA00004302"/>
    </source>
</evidence>
<accession>A0A6J3KIP0</accession>
<evidence type="ECO:0000259" key="17">
    <source>
        <dbReference type="PROSITE" id="PS50025"/>
    </source>
</evidence>
<dbReference type="InterPro" id="IPR013320">
    <property type="entry name" value="ConA-like_dom_sf"/>
</dbReference>
<dbReference type="SUPFAM" id="SSF57196">
    <property type="entry name" value="EGF/Laminin"/>
    <property type="match status" value="12"/>
</dbReference>
<evidence type="ECO:0000256" key="3">
    <source>
        <dbReference type="ARBA" id="ARBA00022530"/>
    </source>
</evidence>
<keyword evidence="9" id="KW-0325">Glycoprotein</keyword>
<keyword evidence="2" id="KW-0964">Secreted</keyword>
<feature type="disulfide bond" evidence="13">
    <location>
        <begin position="1623"/>
        <end position="1640"/>
    </location>
</feature>
<keyword evidence="8 13" id="KW-1015">Disulfide bond</keyword>
<evidence type="ECO:0000256" key="2">
    <source>
        <dbReference type="ARBA" id="ARBA00022525"/>
    </source>
</evidence>
<feature type="domain" description="Laminin EGF-like" evidence="18">
    <location>
        <begin position="876"/>
        <end position="920"/>
    </location>
</feature>
<dbReference type="PROSITE" id="PS50025">
    <property type="entry name" value="LAM_G_DOMAIN"/>
    <property type="match status" value="5"/>
</dbReference>
<dbReference type="PANTHER" id="PTHR10574">
    <property type="entry name" value="NETRIN/LAMININ-RELATED"/>
    <property type="match status" value="1"/>
</dbReference>
<dbReference type="Gene3D" id="2.60.120.260">
    <property type="entry name" value="Galactose-binding domain-like"/>
    <property type="match status" value="1"/>
</dbReference>
<feature type="domain" description="Laminin EGF-like" evidence="18">
    <location>
        <begin position="466"/>
        <end position="514"/>
    </location>
</feature>
<evidence type="ECO:0000256" key="15">
    <source>
        <dbReference type="SAM" id="MobiDB-lite"/>
    </source>
</evidence>
<feature type="disulfide bond" evidence="13">
    <location>
        <begin position="1085"/>
        <end position="1094"/>
    </location>
</feature>
<dbReference type="Proteomes" id="UP000504631">
    <property type="component" value="Unplaced"/>
</dbReference>
<keyword evidence="5" id="KW-0677">Repeat</keyword>
<dbReference type="SMART" id="SM00181">
    <property type="entry name" value="EGF"/>
    <property type="match status" value="9"/>
</dbReference>
<evidence type="ECO:0000256" key="5">
    <source>
        <dbReference type="ARBA" id="ARBA00022737"/>
    </source>
</evidence>
<dbReference type="InterPro" id="IPR000742">
    <property type="entry name" value="EGF"/>
</dbReference>
<feature type="region of interest" description="Disordered" evidence="15">
    <location>
        <begin position="2824"/>
        <end position="2846"/>
    </location>
</feature>
<keyword evidence="7 14" id="KW-0175">Coiled coil</keyword>
<dbReference type="Gene3D" id="2.10.25.10">
    <property type="entry name" value="Laminin"/>
    <property type="match status" value="16"/>
</dbReference>
<dbReference type="GO" id="GO:0009887">
    <property type="term" value="P:animal organ morphogenesis"/>
    <property type="evidence" value="ECO:0007669"/>
    <property type="project" value="TreeGrafter"/>
</dbReference>
<feature type="domain" description="Laminin EGF-like" evidence="18">
    <location>
        <begin position="764"/>
        <end position="813"/>
    </location>
</feature>
<dbReference type="FunFam" id="2.10.25.10:FF:000242">
    <property type="entry name" value="Laminin subunit alpha 1"/>
    <property type="match status" value="1"/>
</dbReference>
<keyword evidence="4 16" id="KW-0732">Signal</keyword>
<dbReference type="FunFam" id="2.10.25.10:FF:000090">
    <property type="entry name" value="laminin subunit alpha"/>
    <property type="match status" value="1"/>
</dbReference>
<dbReference type="GeneID" id="117235150"/>
<dbReference type="FunFam" id="2.10.25.10:FF:000188">
    <property type="entry name" value="Laminin subunit gamma 2"/>
    <property type="match status" value="1"/>
</dbReference>
<dbReference type="InterPro" id="IPR008979">
    <property type="entry name" value="Galactose-bd-like_sf"/>
</dbReference>
<feature type="disulfide bond" evidence="13">
    <location>
        <begin position="923"/>
        <end position="940"/>
    </location>
</feature>
<name>A0A6J3KIP0_9HYME</name>
<evidence type="ECO:0000256" key="6">
    <source>
        <dbReference type="ARBA" id="ARBA00022869"/>
    </source>
</evidence>
<evidence type="ECO:0000256" key="10">
    <source>
        <dbReference type="ARBA" id="ARBA00023292"/>
    </source>
</evidence>
<feature type="disulfide bond" evidence="13">
    <location>
        <begin position="942"/>
        <end position="951"/>
    </location>
</feature>
<dbReference type="InterPro" id="IPR000034">
    <property type="entry name" value="Laminin_IV"/>
</dbReference>
<gene>
    <name evidence="22" type="primary">LOC117235150</name>
</gene>
<dbReference type="GO" id="GO:0009888">
    <property type="term" value="P:tissue development"/>
    <property type="evidence" value="ECO:0007669"/>
    <property type="project" value="TreeGrafter"/>
</dbReference>
<evidence type="ECO:0000256" key="14">
    <source>
        <dbReference type="SAM" id="Coils"/>
    </source>
</evidence>
<dbReference type="RefSeq" id="XP_033352810.1">
    <property type="nucleotide sequence ID" value="XM_033496919.1"/>
</dbReference>
<dbReference type="PROSITE" id="PS51117">
    <property type="entry name" value="LAMININ_NTER"/>
    <property type="match status" value="1"/>
</dbReference>
<feature type="domain" description="Laminin EGF-like" evidence="18">
    <location>
        <begin position="921"/>
        <end position="967"/>
    </location>
</feature>
<feature type="disulfide bond" evidence="12">
    <location>
        <begin position="3194"/>
        <end position="3221"/>
    </location>
</feature>
<feature type="domain" description="Laminin EGF-like" evidence="18">
    <location>
        <begin position="1566"/>
        <end position="1620"/>
    </location>
</feature>
<dbReference type="SMART" id="SM00281">
    <property type="entry name" value="LamB"/>
    <property type="match status" value="2"/>
</dbReference>
<dbReference type="FunFam" id="2.10.25.10:FF:000106">
    <property type="entry name" value="Heparan sulfate proteoglycan 2"/>
    <property type="match status" value="1"/>
</dbReference>
<dbReference type="Pfam" id="PF24973">
    <property type="entry name" value="EGF_LMN_ATRN"/>
    <property type="match status" value="1"/>
</dbReference>
<feature type="disulfide bond" evidence="13">
    <location>
        <begin position="1015"/>
        <end position="1027"/>
    </location>
</feature>
<dbReference type="GO" id="GO:0048731">
    <property type="term" value="P:system development"/>
    <property type="evidence" value="ECO:0007669"/>
    <property type="project" value="UniProtKB-ARBA"/>
</dbReference>
<dbReference type="PROSITE" id="PS01248">
    <property type="entry name" value="EGF_LAM_1"/>
    <property type="match status" value="7"/>
</dbReference>
<feature type="chain" id="PRO_5026886061" evidence="16">
    <location>
        <begin position="31"/>
        <end position="3224"/>
    </location>
</feature>
<feature type="domain" description="Laminin G" evidence="17">
    <location>
        <begin position="2442"/>
        <end position="2628"/>
    </location>
</feature>
<feature type="disulfide bond" evidence="13">
    <location>
        <begin position="1017"/>
        <end position="1034"/>
    </location>
</feature>
<dbReference type="Pfam" id="PF00055">
    <property type="entry name" value="Laminin_N"/>
    <property type="match status" value="1"/>
</dbReference>
<dbReference type="GO" id="GO:0005604">
    <property type="term" value="C:basement membrane"/>
    <property type="evidence" value="ECO:0007669"/>
    <property type="project" value="UniProtKB-SubCell"/>
</dbReference>
<dbReference type="PRINTS" id="PR00011">
    <property type="entry name" value="EGFLAMININ"/>
</dbReference>
<feature type="domain" description="Laminin EGF-like" evidence="18">
    <location>
        <begin position="1064"/>
        <end position="1111"/>
    </location>
</feature>
<evidence type="ECO:0000256" key="16">
    <source>
        <dbReference type="SAM" id="SignalP"/>
    </source>
</evidence>
<dbReference type="PROSITE" id="PS00022">
    <property type="entry name" value="EGF_1"/>
    <property type="match status" value="1"/>
</dbReference>
<dbReference type="FunFam" id="2.60.120.200:FF:000200">
    <property type="entry name" value="Laminin subunit alpha-3"/>
    <property type="match status" value="1"/>
</dbReference>
<feature type="disulfide bond" evidence="13">
    <location>
        <begin position="1178"/>
        <end position="1187"/>
    </location>
</feature>
<keyword evidence="21" id="KW-1185">Reference proteome</keyword>
<feature type="signal peptide" evidence="16">
    <location>
        <begin position="1"/>
        <end position="30"/>
    </location>
</feature>
<feature type="disulfide bond" evidence="13">
    <location>
        <begin position="1539"/>
        <end position="1548"/>
    </location>
</feature>
<dbReference type="Pfam" id="PF00054">
    <property type="entry name" value="Laminin_G_1"/>
    <property type="match status" value="2"/>
</dbReference>
<feature type="disulfide bond" evidence="13">
    <location>
        <begin position="1066"/>
        <end position="1083"/>
    </location>
</feature>
<feature type="disulfide bond" evidence="13">
    <location>
        <begin position="1064"/>
        <end position="1076"/>
    </location>
</feature>
<feature type="disulfide bond" evidence="13">
    <location>
        <begin position="485"/>
        <end position="494"/>
    </location>
</feature>
<sequence length="3224" mass="358956">MAVRMLRSSLMLRSLFFLLLLLWNLNAAHAARGFRHNTRHGQSALYGTNKSLKNSGLFPSTFNVAAKADIFVNATCGEEGPETFCKPSESSRCAVCDARSPDPGKKHNISNILDSSPGKWWQSPTLARGEHYEYVTIALDLKQVYQIEYVIVKAANSPRPAAWILEKSIDGENFQPWQYYAPSDEECWTRYSVPPVTGKPIYIGDDDVICTSVFSRQTPMENGEIHTHLVNGRPGALNHSTTLQEFTQARYVRLRLQGLRRSGETIADKRRAFYSIKEINIGGRCVCSGHAARCRYSVQHGHQECECERHTCGERCEKCCPMYNQIPWKPGTAAKGFHCEKCNCNGHATSCRYDQDVADRRMSMDIRGKFRGGGVCINCTEHTAGINCEKCQVNYYRPNGVAPDDPEPCVPCDCNVHGSTGYCTPDDSYVHIGKVAGACDCKPGYSGYKCDQCAAGYRQFPDCMPCPCDSRGILPSHDCEGDCLCKANVAGELCDQCKPGHFALTKENLDGCLPCYCFGVSDHCGTAKLSYSTISSLENWLVTDVNATRAIVPILDTDNGWLTIAAFDVEYDSPFWLAPRIYCGNRLSSYGSNLTYSVSWVVMRGDTSGRPTTGPNVVLVGNNGMRIAYGEEQYNGQEAEITVPLREDGWYHVRGEIQDIPTRLRRTEFRGDAVTRIQMMKVLADLKYLMIRAQYHSEQIEGSLQSAVVSVGDVSSSGENNNLVEKCECPEGYTGLSCENCAWGYVKLIQNGSDHQNHHVCVKCDCNGHASTCDLVLGECTTCEHNTVGPKCDRCAPGFYGIALTGTSDDCKRCACPLLIETNNFSPNCQLDDPTDIDSGYVCTQCPKGYTGDHCESCDIGFFGNPLIPGGTCEPCFCGGGPCDQETGRCLECRGNTEGWKCDKCKPAHYGNPLEQNCLPCNCDPLGTSSIECDEKSGQCPCKPLFEGRDCSSCIEGYGNVTAGCRECDCDVGALDEICDPVTGECRCTEGVLGFRCDHCDIDHYGLSTEGCNGCRCNPIGSITTACDIVTGQCQCKPHVTGRQCDQCMIGFWGLPTGAGCAPCGCDPIGAYNSSCHDSMGQCYCKPGVGGTRCDVCLPGYYGYSSNGCQVCDSCVRPGHVCDPDTGRCVCPTLTFGEHCDRCRSGSWDLVPGVGCRPCACTLGSMKPQCDHQGQCPCRIGYDGLRCEKCAKGYYGYPRCRPCSCNVAGTLQCDDETCDCNDKGQCPCKEYVVGRQCSQCKEGTFGLALDNPKGCTECFCFGRTTSCQQAGLSWGQRRLTRPRTLYVNDTINDIIVSKFRSRVFLSPINGGLNMTNGLSTIPDTGGDVTIPSHLYYNYPLYWMLPESFLGDKVVSYGGFLRFTTSTEGGIPLRSTFQYPIVQLQGNRKIVLEYYLPVPSDSNHYEVRFHESLWQLQNRPDYKVTREVLMVALQNLQYILVKASDNAEFTRTTLHEASIDAAVLTPMHIPQLATGVEICKCPPKYNSTSCQDPSIGHYRWYNNTTVTSTIVINLIGEAIPCQCNGRSDICDIETGHCLNCRENTAGPRCDICSDSFYGHPDFGCKPCPCPQADKRFSNTCMVLANTEAICVCKPGYTGRKCERCSSGYYGFPHLPGGKCIPCNCNPAGSLNDECDTETGQCRCRAGSTGRDCSECTAYRHVYINNVCTSCNDNCTGILLDTVAALSQELAESTTHIANGYIPPPWEDLSYIDSNITTFLDRINLRNRLRQRMRDVPWHEYRNLMKYLEMLLRTANERALRADTVKSKTSDLENNIFSAKIEAENLRKYIEDTITLLNQYTNENKRVEIKKALNTAKMILNGIKELNLAKKTMEIERFLEDVAEYTDWLNSLYDATGPLATAQNNAEEYSIKLIDMRNIIENTMETLFTYDGLYNNINQTYQEAKNYCSEIDMLRSTINASLTEGEKLINETRSFIVNFQNNVQDLPELRNKLTYWFDKLSMKEELLYRLNYEYNDTYVIPAIAHVKNLSNYVDQYVSLFSETKNIAASPLKASQAYKNIVDNIRTANITATAAKDISEDTYNKIFPDGPKSKSLLDSAKEILLASSKQQNSANRHGKLVQNASDGLELQKEAVNILKNTLNSTGIRDNQVNIKLQTLQDDSKKLRENVENILNDNEKVLESIKTSQKLIGDYKEGIANILKPKLYDLKREGDSEISLASEKLTEALSNMKKADAKLISLSNAAVKRKNEFDKWNDTLTTKLQNLKDKIAEARNTADGIRVSLKSAEGKECSRSYRPPTLQPSSMNSIIMTFALPKGKKEGPLFYLPSSINDDFLALEIIDRRVRFMWNVGGGTGILTHPEVIQSGDLLDDRFWYRIEAERVRHLGKLYVRKQASTTKEHPPIKNSTDSEYGRFDITSSDRVWIGKIPITERRRTELIASNGLPACVHQVILDGKPIGLWNFITTAPDMACEACVEGVEDVKDDIAYSFNGEGYAVRNRVSSGPYNKYSFGVSISFRTYDENALLFLAINPDNNQHIMIFLREGKVILHIGYGGNVSMEMSSNFKYNNGNWTKVDAFRYYQLRKTVEKCSLSVGGENDKRIGAPTPQPKKEDIPDFIQAKYYIGGVPPSFRAEKLILPSQVSFFGCMSNIIIEEGYDPMAEQYHGVEPTCANKPLRIVGFYGDGYLQHVSYTLRKINSTMSFSFRTMQENAVLLLSTFEGQEERMPPIRHMNDDSIKKSYYSICIINGQVQVRLNAGRGELTLQSNDTFNDGRYHSVTVIKRRKDIELRIDDAYQSAGKLPTSAAIKAPEESGGLFFGGLPVLINNTNMISTTTPLYGTIKDAIFNDDIVRFDEAISFEHALIGRSGPSMGKDPPTYTPSASLSRGMSTQPEGCQKVPYYSLEAGALKFGDKPNSHTQLYLNFKKFWEKKYAIEFDFRTYYPNGLLFITPGLRPKHYLMVVIRDGQLLLLVKSKQKKEILFKTPFNDGNWHHVVISHDERKLTLLVDSQTPRTIKVPRKIGLASMMYIGGLPESGTPIPEQVVVKLETLKGCIRGLRINGNVYDMVGSTSRAYQVGQCFPNVESGAYFQDEAYAIYKRNFELGAVLELQLEFRTSELSGVLLSITAPGNSPSLSLELNNGKVIMSGDLGDNNPLYVEQRFNSPYTICDNRWHRIQAVYNDEELALKVDELDQKYGLPANVNYHIMDATVSRPLYIGGLPASAPKGTLITRDHFNGCIRNVMIGGERRDWTDMDELHNIHLSSCPVQ</sequence>
<feature type="domain" description="Laminin EGF-like" evidence="18">
    <location>
        <begin position="1520"/>
        <end position="1565"/>
    </location>
</feature>
<feature type="domain" description="Laminin IV type A" evidence="19">
    <location>
        <begin position="535"/>
        <end position="726"/>
    </location>
</feature>
<evidence type="ECO:0000256" key="8">
    <source>
        <dbReference type="ARBA" id="ARBA00023157"/>
    </source>
</evidence>
<dbReference type="Pfam" id="PF02210">
    <property type="entry name" value="Laminin_G_2"/>
    <property type="match status" value="3"/>
</dbReference>
<organism evidence="21 22">
    <name type="scientific">Bombus vosnesenskii</name>
    <dbReference type="NCBI Taxonomy" id="207650"/>
    <lineage>
        <taxon>Eukaryota</taxon>
        <taxon>Metazoa</taxon>
        <taxon>Ecdysozoa</taxon>
        <taxon>Arthropoda</taxon>
        <taxon>Hexapoda</taxon>
        <taxon>Insecta</taxon>
        <taxon>Pterygota</taxon>
        <taxon>Neoptera</taxon>
        <taxon>Endopterygota</taxon>
        <taxon>Hymenoptera</taxon>
        <taxon>Apocrita</taxon>
        <taxon>Aculeata</taxon>
        <taxon>Apoidea</taxon>
        <taxon>Anthophila</taxon>
        <taxon>Apidae</taxon>
        <taxon>Bombus</taxon>
        <taxon>Pyrobombus</taxon>
    </lineage>
</organism>
<dbReference type="Pfam" id="PF00053">
    <property type="entry name" value="EGF_laminin"/>
    <property type="match status" value="16"/>
</dbReference>
<proteinExistence type="predicted"/>
<dbReference type="SMART" id="SM00180">
    <property type="entry name" value="EGF_Lam"/>
    <property type="match status" value="17"/>
</dbReference>
<dbReference type="FunFam" id="2.10.25.10:FF:000033">
    <property type="entry name" value="Laminin subunit alpha 2"/>
    <property type="match status" value="1"/>
</dbReference>
<evidence type="ECO:0000256" key="7">
    <source>
        <dbReference type="ARBA" id="ARBA00023054"/>
    </source>
</evidence>
<evidence type="ECO:0000256" key="11">
    <source>
        <dbReference type="ARBA" id="ARBA00065619"/>
    </source>
</evidence>
<dbReference type="InterPro" id="IPR050440">
    <property type="entry name" value="Laminin/Netrin_ECM"/>
</dbReference>
<feature type="disulfide bond" evidence="13">
    <location>
        <begin position="921"/>
        <end position="933"/>
    </location>
</feature>
<feature type="disulfide bond" evidence="13">
    <location>
        <begin position="441"/>
        <end position="450"/>
    </location>
</feature>
<dbReference type="InterPro" id="IPR001791">
    <property type="entry name" value="Laminin_G"/>
</dbReference>
<keyword evidence="6" id="KW-0084">Basement membrane</keyword>
<feature type="domain" description="Laminin G" evidence="17">
    <location>
        <begin position="2241"/>
        <end position="2432"/>
    </location>
</feature>
<feature type="compositionally biased region" description="Polar residues" evidence="15">
    <location>
        <begin position="2836"/>
        <end position="2846"/>
    </location>
</feature>
<feature type="domain" description="Laminin EGF-like" evidence="18">
    <location>
        <begin position="412"/>
        <end position="465"/>
    </location>
</feature>
<comment type="subunit">
    <text evidence="11">Laminin is a complex glycoprotein, consisting of three different polypeptide chains (alpha, beta, gamma), which are bound to each other by disulfide bonds into a cross-shaped molecule comprising one long and three short arms with globules at each end.</text>
</comment>
<protein>
    <submittedName>
        <fullName evidence="22">Laminin subunit alpha-1 isoform X2</fullName>
    </submittedName>
</protein>
<feature type="domain" description="Laminin G" evidence="17">
    <location>
        <begin position="3041"/>
        <end position="3221"/>
    </location>
</feature>
<dbReference type="FunFam" id="2.10.25.10:FF:000069">
    <property type="entry name" value="Laminin subunit alpha 1"/>
    <property type="match status" value="1"/>
</dbReference>
<dbReference type="PROSITE" id="PS51115">
    <property type="entry name" value="LAMININ_IVA"/>
    <property type="match status" value="2"/>
</dbReference>
<comment type="caution">
    <text evidence="13">Lacks conserved residue(s) required for the propagation of feature annotation.</text>
</comment>
<feature type="domain" description="Laminin EGF-like" evidence="18">
    <location>
        <begin position="1015"/>
        <end position="1063"/>
    </location>
</feature>
<feature type="disulfide bond" evidence="13">
    <location>
        <begin position="1621"/>
        <end position="1633"/>
    </location>
</feature>
<keyword evidence="10 13" id="KW-0424">Laminin EGF-like domain</keyword>
<evidence type="ECO:0000259" key="19">
    <source>
        <dbReference type="PROSITE" id="PS51115"/>
    </source>
</evidence>
<feature type="disulfide bond" evidence="13">
    <location>
        <begin position="1591"/>
        <end position="1600"/>
    </location>
</feature>
<evidence type="ECO:0000256" key="13">
    <source>
        <dbReference type="PROSITE-ProRule" id="PRU00460"/>
    </source>
</evidence>
<keyword evidence="3" id="KW-0272">Extracellular matrix</keyword>
<feature type="disulfide bond" evidence="13">
    <location>
        <begin position="783"/>
        <end position="792"/>
    </location>
</feature>
<feature type="domain" description="Laminin EGF-like" evidence="18">
    <location>
        <begin position="968"/>
        <end position="1014"/>
    </location>
</feature>
<dbReference type="Pfam" id="PF00052">
    <property type="entry name" value="Laminin_B"/>
    <property type="match status" value="2"/>
</dbReference>
<feature type="disulfide bond" evidence="13">
    <location>
        <begin position="893"/>
        <end position="902"/>
    </location>
</feature>
<dbReference type="FunFam" id="2.10.25.10:FF:000130">
    <property type="entry name" value="Laminin subunit beta 1"/>
    <property type="match status" value="1"/>
</dbReference>
<feature type="domain" description="Laminin N-terminal" evidence="20">
    <location>
        <begin position="53"/>
        <end position="284"/>
    </location>
</feature>
<dbReference type="SMART" id="SM00282">
    <property type="entry name" value="LamG"/>
    <property type="match status" value="5"/>
</dbReference>
<feature type="domain" description="Laminin G" evidence="17">
    <location>
        <begin position="2633"/>
        <end position="2852"/>
    </location>
</feature>
<dbReference type="FunFam" id="2.10.25.10:FF:000082">
    <property type="entry name" value="Laminin subunit alpha 1"/>
    <property type="match status" value="1"/>
</dbReference>
<feature type="domain" description="Laminin EGF-like" evidence="18">
    <location>
        <begin position="1203"/>
        <end position="1257"/>
    </location>
</feature>
<evidence type="ECO:0000313" key="21">
    <source>
        <dbReference type="Proteomes" id="UP000504631"/>
    </source>
</evidence>
<dbReference type="InterPro" id="IPR008211">
    <property type="entry name" value="Laminin_N"/>
</dbReference>
<feature type="domain" description="Laminin G" evidence="17">
    <location>
        <begin position="2864"/>
        <end position="3036"/>
    </location>
</feature>
<evidence type="ECO:0000256" key="9">
    <source>
        <dbReference type="ARBA" id="ARBA00023180"/>
    </source>
</evidence>
<comment type="subcellular location">
    <subcellularLocation>
        <location evidence="1">Secreted</location>
        <location evidence="1">Extracellular space</location>
        <location evidence="1">Extracellular matrix</location>
        <location evidence="1">Basement membrane</location>
    </subcellularLocation>
</comment>
<evidence type="ECO:0000313" key="22">
    <source>
        <dbReference type="RefSeq" id="XP_033352810.1"/>
    </source>
</evidence>
<feature type="disulfide bond" evidence="13">
    <location>
        <begin position="1228"/>
        <end position="1237"/>
    </location>
</feature>
<dbReference type="FunFam" id="2.10.25.10:FF:000074">
    <property type="entry name" value="Laminin subunit alpha"/>
    <property type="match status" value="1"/>
</dbReference>
<feature type="domain" description="Laminin EGF-like" evidence="18">
    <location>
        <begin position="1159"/>
        <end position="1202"/>
    </location>
</feature>
<dbReference type="CTD" id="43946"/>
<feature type="disulfide bond" evidence="13">
    <location>
        <begin position="1642"/>
        <end position="1651"/>
    </location>
</feature>
<feature type="disulfide bond" evidence="13">
    <location>
        <begin position="988"/>
        <end position="997"/>
    </location>
</feature>
<dbReference type="SUPFAM" id="SSF49785">
    <property type="entry name" value="Galactose-binding domain-like"/>
    <property type="match status" value="1"/>
</dbReference>
<dbReference type="FunFam" id="2.10.25.10:FF:000135">
    <property type="entry name" value="Laminin subunit beta 4"/>
    <property type="match status" value="1"/>
</dbReference>
<evidence type="ECO:0000259" key="20">
    <source>
        <dbReference type="PROSITE" id="PS51117"/>
    </source>
</evidence>
<dbReference type="Gene3D" id="2.60.120.200">
    <property type="match status" value="5"/>
</dbReference>
<feature type="coiled-coil region" evidence="14">
    <location>
        <begin position="2113"/>
        <end position="2140"/>
    </location>
</feature>
<dbReference type="InterPro" id="IPR002049">
    <property type="entry name" value="LE_dom"/>
</dbReference>
<reference evidence="22" key="1">
    <citation type="submission" date="2025-08" db="UniProtKB">
        <authorList>
            <consortium name="RefSeq"/>
        </authorList>
    </citation>
    <scope>IDENTIFICATION</scope>
    <source>
        <tissue evidence="22">Muscle</tissue>
    </source>
</reference>
<feature type="disulfide bond" evidence="13">
    <location>
        <begin position="1036"/>
        <end position="1045"/>
    </location>
</feature>